<evidence type="ECO:0000313" key="2">
    <source>
        <dbReference type="Proteomes" id="UP001530377"/>
    </source>
</evidence>
<protein>
    <submittedName>
        <fullName evidence="1">Uncharacterized protein</fullName>
    </submittedName>
</protein>
<dbReference type="AlphaFoldDB" id="A0ABD3RIU3"/>
<proteinExistence type="predicted"/>
<keyword evidence="2" id="KW-1185">Reference proteome</keyword>
<dbReference type="Gene3D" id="3.40.50.720">
    <property type="entry name" value="NAD(P)-binding Rossmann-like Domain"/>
    <property type="match status" value="1"/>
</dbReference>
<organism evidence="1 2">
    <name type="scientific">Cyclostephanos tholiformis</name>
    <dbReference type="NCBI Taxonomy" id="382380"/>
    <lineage>
        <taxon>Eukaryota</taxon>
        <taxon>Sar</taxon>
        <taxon>Stramenopiles</taxon>
        <taxon>Ochrophyta</taxon>
        <taxon>Bacillariophyta</taxon>
        <taxon>Coscinodiscophyceae</taxon>
        <taxon>Thalassiosirophycidae</taxon>
        <taxon>Stephanodiscales</taxon>
        <taxon>Stephanodiscaceae</taxon>
        <taxon>Cyclostephanos</taxon>
    </lineage>
</organism>
<name>A0ABD3RIU3_9STRA</name>
<dbReference type="Proteomes" id="UP001530377">
    <property type="component" value="Unassembled WGS sequence"/>
</dbReference>
<comment type="caution">
    <text evidence="1">The sequence shown here is derived from an EMBL/GenBank/DDBJ whole genome shotgun (WGS) entry which is preliminary data.</text>
</comment>
<reference evidence="1 2" key="1">
    <citation type="submission" date="2024-10" db="EMBL/GenBank/DDBJ databases">
        <title>Updated reference genomes for cyclostephanoid diatoms.</title>
        <authorList>
            <person name="Roberts W.R."/>
            <person name="Alverson A.J."/>
        </authorList>
    </citation>
    <scope>NUCLEOTIDE SEQUENCE [LARGE SCALE GENOMIC DNA]</scope>
    <source>
        <strain evidence="1 2">AJA228-03</strain>
    </source>
</reference>
<dbReference type="EMBL" id="JALLPB020000330">
    <property type="protein sequence ID" value="KAL3810431.1"/>
    <property type="molecule type" value="Genomic_DNA"/>
</dbReference>
<accession>A0ABD3RIU3</accession>
<sequence length="124" mass="13085">MHRCQGPAAGRRVFGRSHQTELPLFLSLNAFGSIMSEKIHGEDAAREFYAVGTPAAEQGLTYTVAGGLTDEPLLGSVGGLELNQGDTKSGRMSRTDVANICVEALAYPELTGRTTLGCYNAAPP</sequence>
<gene>
    <name evidence="1" type="ORF">ACHAXA_005639</name>
</gene>
<evidence type="ECO:0000313" key="1">
    <source>
        <dbReference type="EMBL" id="KAL3810431.1"/>
    </source>
</evidence>